<feature type="region of interest" description="Disordered" evidence="2">
    <location>
        <begin position="794"/>
        <end position="874"/>
    </location>
</feature>
<name>A0A8T0A547_SILME</name>
<dbReference type="OrthoDB" id="3231855at2759"/>
<dbReference type="Proteomes" id="UP000606274">
    <property type="component" value="Unassembled WGS sequence"/>
</dbReference>
<dbReference type="Gene3D" id="3.30.1370.110">
    <property type="match status" value="1"/>
</dbReference>
<feature type="region of interest" description="Disordered" evidence="2">
    <location>
        <begin position="125"/>
        <end position="147"/>
    </location>
</feature>
<dbReference type="CDD" id="cd14365">
    <property type="entry name" value="CUE_N4BP2"/>
    <property type="match status" value="1"/>
</dbReference>
<dbReference type="SMART" id="SM00546">
    <property type="entry name" value="CUE"/>
    <property type="match status" value="2"/>
</dbReference>
<feature type="compositionally biased region" description="Basic and acidic residues" evidence="2">
    <location>
        <begin position="1132"/>
        <end position="1141"/>
    </location>
</feature>
<dbReference type="InterPro" id="IPR056718">
    <property type="entry name" value="DUF7816"/>
</dbReference>
<dbReference type="GO" id="GO:0004519">
    <property type="term" value="F:endonuclease activity"/>
    <property type="evidence" value="ECO:0007669"/>
    <property type="project" value="TreeGrafter"/>
</dbReference>
<dbReference type="CDD" id="cd14279">
    <property type="entry name" value="CUE"/>
    <property type="match status" value="1"/>
</dbReference>
<comment type="caution">
    <text evidence="5">The sequence shown here is derived from an EMBL/GenBank/DDBJ whole genome shotgun (WGS) entry which is preliminary data.</text>
</comment>
<dbReference type="GO" id="GO:0043130">
    <property type="term" value="F:ubiquitin binding"/>
    <property type="evidence" value="ECO:0007669"/>
    <property type="project" value="InterPro"/>
</dbReference>
<sequence length="1638" mass="182857">MPKKKKNGQSAVAGQCGEHVSAQYNSGMAAVSRDLSGPAMSDLSLQSKDEIVKSMHDMFSHLDPDVIYIVLSEADFKVDNAMDALLELSGAAEGKTTTSFSLSGFEMAAALLEPHPSYSKPFTIRPANSETSNYEEARQFSPKTTHPAEELDSLIDQELESLTMGQPSLSFTSPTILPQTSQSVPLSSGAPSSPLLVEEALLNLDQLDVEPNPKLGSLSEQSSKIGAAQRKASPINELSLGGAPLPQESGISVDFSHLTHDPTSRPSAFKAYRTPDQFPKQTPAPVTHPQSLNTMWNLQASEFKPFMDTPTFITPLVRAPYPWAPNPTPLSHWMTSRPPLKPSATVPKSWILSSQSGLKLTGQVLVLLRGAPGSGKTTLARSMLEQNPGGVVLSTDEYFTQSGSYHYEPHLLGEAHAWNHRRAKEAFENGIAPIIIDNTNLQCWEMKPYVALAQKHKYKVLFREPNTWWKSKPRELEKRTKHGVTKEKIRRMLENQDCYVTVQTIMCSQPKPTAVYGVDVCQPNPTEQPFTNCPDLVGDSGFRKPGSYLSSSLPDVSSVECSSASASMGTESNFGSHGSKEYMSSKENVEELPETPEAELLDGADLDRELDAFMAVSGLNECNVSNDVGLLEAKTSEQPVMFGESIGQRVKRTREQSRTAFRDASTLNCDFSDSVRKTSQDNSVDGNNGDAVSLNKEELEFVGDWPSETLEQRAQRSRKSASQTVQNPNQELPYFKEDTSKSHTPNHHEFQKLLELLQGDNNHITQETTQDVQPNLATEAQPVLPDCVLDWKSERSSDPEQCSSHTPSPITKLHESPIGKNEACTDVHTPANSVRGLDPGSEQKDKPNCSALSSGGEVEYSSESSQERRKVPSRRSGKYCKLALTFTHQSPLSCPNAGSPVTSLQPSELNPSPEILFTCPSAFAQTEPQDFALLWRIDQQKCSDPESSNSTRGIVILKGNASHFVPEVSKFSEQQVIPYRVCHEKGSQVEENDLRELPVKLHSLEILSRHFKHVAKETLEDLYEKCNQDMEWTTNVLLDSGEHLYRGDEDVFDRKDAEGCDLVRSDKEDSSDCQVAEKLLEPQVNYTSETAMEETGCVNPGITTPNTTSLNQLNVKVEPEDSNDQLMTPLEHQPEPPDKRSSKTLQCMPGASSVTPPSEPSGQNKALNDPLKPELESEVSQIEVLDMYLTEGLGDELEEEDTEIKEQINAIMLSQKIAEMEHERKEREKEKSQRKKRSMNIQTLELKLSTELALQLTELFGPVGVSPDEFFPENCSVLMDLNLAKLLHQKWKETIQEKHRQETLSYHLLQESSVHYGESQPGVSGLRDSAAHLLIGTGDYSSLSNQSGDQEDFPFMDHWNISRHPVSLRDIMLEEQVLQDSLEKSRLSRWDQDKKDGAAIVKEKQLFALFPTIDRHFLRDIFRDYNYSLEQTEQFLHTLLDNEPVRTVVASESVSETKEKCRAPSKERKQKNEIDSAQFQDIEDPEYVDFRTEATLQRHRQQECLDKAAKAYRQGCKDVASFYAQQGHLHGQKMKEANHRAAMQIFERVNSTLLPQNVLDLHGLHVNEALHHLQQVLADKTSEWQQGLCRPQLSVITGRGNHSQGGVARIRPAVLDYLRNQHYKYTEPKLGLVIVMLH</sequence>
<dbReference type="Pfam" id="PF25124">
    <property type="entry name" value="DUF7816"/>
    <property type="match status" value="1"/>
</dbReference>
<dbReference type="Pfam" id="PF08590">
    <property type="entry name" value="DUF1771"/>
    <property type="match status" value="1"/>
</dbReference>
<dbReference type="EMBL" id="JABFDY010000028">
    <property type="protein sequence ID" value="KAF7686922.1"/>
    <property type="molecule type" value="Genomic_DNA"/>
</dbReference>
<dbReference type="PANTHER" id="PTHR46535">
    <property type="entry name" value="NEDD4-BINDING PROTEIN 2"/>
    <property type="match status" value="1"/>
</dbReference>
<feature type="compositionally biased region" description="Polar residues" evidence="2">
    <location>
        <begin position="720"/>
        <end position="730"/>
    </location>
</feature>
<dbReference type="SUPFAM" id="SSF160443">
    <property type="entry name" value="SMR domain-like"/>
    <property type="match status" value="1"/>
</dbReference>
<feature type="domain" description="Smr" evidence="3">
    <location>
        <begin position="1559"/>
        <end position="1638"/>
    </location>
</feature>
<dbReference type="SUPFAM" id="SSF46934">
    <property type="entry name" value="UBA-like"/>
    <property type="match status" value="1"/>
</dbReference>
<dbReference type="InterPro" id="IPR002625">
    <property type="entry name" value="Smr_dom"/>
</dbReference>
<dbReference type="InterPro" id="IPR036063">
    <property type="entry name" value="Smr_dom_sf"/>
</dbReference>
<dbReference type="InterPro" id="IPR052772">
    <property type="entry name" value="Endo/PolyKinase_Domain-Protein"/>
</dbReference>
<dbReference type="Pfam" id="PF25126">
    <property type="entry name" value="DUF7818"/>
    <property type="match status" value="1"/>
</dbReference>
<dbReference type="InterPro" id="IPR056720">
    <property type="entry name" value="DUF7818"/>
</dbReference>
<dbReference type="InterPro" id="IPR009060">
    <property type="entry name" value="UBA-like_sf"/>
</dbReference>
<feature type="region of interest" description="Disordered" evidence="2">
    <location>
        <begin position="703"/>
        <end position="745"/>
    </location>
</feature>
<dbReference type="InterPro" id="IPR056719">
    <property type="entry name" value="DUF7817"/>
</dbReference>
<evidence type="ECO:0000256" key="2">
    <source>
        <dbReference type="SAM" id="MobiDB-lite"/>
    </source>
</evidence>
<feature type="compositionally biased region" description="Polar residues" evidence="2">
    <location>
        <begin position="1152"/>
        <end position="1166"/>
    </location>
</feature>
<dbReference type="GO" id="GO:0005634">
    <property type="term" value="C:nucleus"/>
    <property type="evidence" value="ECO:0007669"/>
    <property type="project" value="TreeGrafter"/>
</dbReference>
<dbReference type="PROSITE" id="PS50828">
    <property type="entry name" value="SMR"/>
    <property type="match status" value="1"/>
</dbReference>
<feature type="coiled-coil region" evidence="1">
    <location>
        <begin position="1210"/>
        <end position="1242"/>
    </location>
</feature>
<evidence type="ECO:0008006" key="7">
    <source>
        <dbReference type="Google" id="ProtNLM"/>
    </source>
</evidence>
<evidence type="ECO:0000313" key="6">
    <source>
        <dbReference type="Proteomes" id="UP000606274"/>
    </source>
</evidence>
<dbReference type="SMART" id="SM01162">
    <property type="entry name" value="DUF1771"/>
    <property type="match status" value="1"/>
</dbReference>
<dbReference type="Pfam" id="PF01713">
    <property type="entry name" value="Smr"/>
    <property type="match status" value="1"/>
</dbReference>
<evidence type="ECO:0000259" key="3">
    <source>
        <dbReference type="PROSITE" id="PS50828"/>
    </source>
</evidence>
<feature type="compositionally biased region" description="Low complexity" evidence="2">
    <location>
        <begin position="853"/>
        <end position="864"/>
    </location>
</feature>
<feature type="compositionally biased region" description="Basic and acidic residues" evidence="2">
    <location>
        <begin position="734"/>
        <end position="745"/>
    </location>
</feature>
<dbReference type="InterPro" id="IPR013899">
    <property type="entry name" value="DUF1771"/>
</dbReference>
<evidence type="ECO:0000256" key="1">
    <source>
        <dbReference type="SAM" id="Coils"/>
    </source>
</evidence>
<evidence type="ECO:0000313" key="5">
    <source>
        <dbReference type="EMBL" id="KAF7686922.1"/>
    </source>
</evidence>
<dbReference type="Pfam" id="PF25125">
    <property type="entry name" value="DUF7817"/>
    <property type="match status" value="1"/>
</dbReference>
<reference evidence="5" key="1">
    <citation type="submission" date="2020-08" db="EMBL/GenBank/DDBJ databases">
        <title>Chromosome-level assembly of Southern catfish (Silurus meridionalis) provides insights into visual adaptation to the nocturnal and benthic lifestyles.</title>
        <authorList>
            <person name="Zhang Y."/>
            <person name="Wang D."/>
            <person name="Peng Z."/>
        </authorList>
    </citation>
    <scope>NUCLEOTIDE SEQUENCE</scope>
    <source>
        <strain evidence="5">SWU-2019-XX</strain>
        <tissue evidence="5">Muscle</tissue>
    </source>
</reference>
<dbReference type="PROSITE" id="PS51140">
    <property type="entry name" value="CUE"/>
    <property type="match status" value="1"/>
</dbReference>
<keyword evidence="6" id="KW-1185">Reference proteome</keyword>
<dbReference type="SMART" id="SM00463">
    <property type="entry name" value="SMR"/>
    <property type="match status" value="1"/>
</dbReference>
<dbReference type="Gene3D" id="3.40.50.300">
    <property type="entry name" value="P-loop containing nucleotide triphosphate hydrolases"/>
    <property type="match status" value="1"/>
</dbReference>
<organism evidence="5 6">
    <name type="scientific">Silurus meridionalis</name>
    <name type="common">Southern catfish</name>
    <name type="synonym">Silurus soldatovi meridionalis</name>
    <dbReference type="NCBI Taxonomy" id="175797"/>
    <lineage>
        <taxon>Eukaryota</taxon>
        <taxon>Metazoa</taxon>
        <taxon>Chordata</taxon>
        <taxon>Craniata</taxon>
        <taxon>Vertebrata</taxon>
        <taxon>Euteleostomi</taxon>
        <taxon>Actinopterygii</taxon>
        <taxon>Neopterygii</taxon>
        <taxon>Teleostei</taxon>
        <taxon>Ostariophysi</taxon>
        <taxon>Siluriformes</taxon>
        <taxon>Siluridae</taxon>
        <taxon>Silurus</taxon>
    </lineage>
</organism>
<dbReference type="PANTHER" id="PTHR46535:SF1">
    <property type="entry name" value="NEDD4-BINDING PROTEIN 2"/>
    <property type="match status" value="1"/>
</dbReference>
<protein>
    <recommendedName>
        <fullName evidence="7">NEDD4-binding protein 2</fullName>
    </recommendedName>
</protein>
<dbReference type="InterPro" id="IPR041801">
    <property type="entry name" value="N4BP2_CUE"/>
</dbReference>
<gene>
    <name evidence="5" type="ORF">HF521_015315</name>
</gene>
<accession>A0A8T0A547</accession>
<dbReference type="Gene3D" id="1.10.8.10">
    <property type="entry name" value="DNA helicase RuvA subunit, C-terminal domain"/>
    <property type="match status" value="1"/>
</dbReference>
<dbReference type="Pfam" id="PF13671">
    <property type="entry name" value="AAA_33"/>
    <property type="match status" value="1"/>
</dbReference>
<feature type="region of interest" description="Disordered" evidence="2">
    <location>
        <begin position="1125"/>
        <end position="1177"/>
    </location>
</feature>
<proteinExistence type="predicted"/>
<dbReference type="InterPro" id="IPR027417">
    <property type="entry name" value="P-loop_NTPase"/>
</dbReference>
<dbReference type="SUPFAM" id="SSF52540">
    <property type="entry name" value="P-loop containing nucleoside triphosphate hydrolases"/>
    <property type="match status" value="1"/>
</dbReference>
<feature type="compositionally biased region" description="Polar residues" evidence="2">
    <location>
        <begin position="799"/>
        <end position="809"/>
    </location>
</feature>
<feature type="domain" description="CUE" evidence="4">
    <location>
        <begin position="47"/>
        <end position="90"/>
    </location>
</feature>
<keyword evidence="1" id="KW-0175">Coiled coil</keyword>
<dbReference type="InterPro" id="IPR003892">
    <property type="entry name" value="CUE"/>
</dbReference>
<evidence type="ECO:0000259" key="4">
    <source>
        <dbReference type="PROSITE" id="PS51140"/>
    </source>
</evidence>